<evidence type="ECO:0000313" key="3">
    <source>
        <dbReference type="Proteomes" id="UP000558488"/>
    </source>
</evidence>
<gene>
    <name evidence="2" type="ORF">mPipKuh1_007766</name>
</gene>
<keyword evidence="3" id="KW-1185">Reference proteome</keyword>
<dbReference type="AlphaFoldDB" id="A0A7J8B272"/>
<protein>
    <submittedName>
        <fullName evidence="2">Uncharacterized protein</fullName>
    </submittedName>
</protein>
<comment type="caution">
    <text evidence="2">The sequence shown here is derived from an EMBL/GenBank/DDBJ whole genome shotgun (WGS) entry which is preliminary data.</text>
</comment>
<name>A0A7J8B272_PIPKU</name>
<dbReference type="EMBL" id="JACAGB010000001">
    <property type="protein sequence ID" value="KAF6392565.1"/>
    <property type="molecule type" value="Genomic_DNA"/>
</dbReference>
<feature type="region of interest" description="Disordered" evidence="1">
    <location>
        <begin position="118"/>
        <end position="140"/>
    </location>
</feature>
<dbReference type="Proteomes" id="UP000558488">
    <property type="component" value="Unassembled WGS sequence"/>
</dbReference>
<evidence type="ECO:0000313" key="2">
    <source>
        <dbReference type="EMBL" id="KAF6392565.1"/>
    </source>
</evidence>
<organism evidence="2 3">
    <name type="scientific">Pipistrellus kuhlii</name>
    <name type="common">Kuhl's pipistrelle</name>
    <dbReference type="NCBI Taxonomy" id="59472"/>
    <lineage>
        <taxon>Eukaryota</taxon>
        <taxon>Metazoa</taxon>
        <taxon>Chordata</taxon>
        <taxon>Craniata</taxon>
        <taxon>Vertebrata</taxon>
        <taxon>Euteleostomi</taxon>
        <taxon>Mammalia</taxon>
        <taxon>Eutheria</taxon>
        <taxon>Laurasiatheria</taxon>
        <taxon>Chiroptera</taxon>
        <taxon>Yangochiroptera</taxon>
        <taxon>Vespertilionidae</taxon>
        <taxon>Pipistrellus</taxon>
    </lineage>
</organism>
<proteinExistence type="predicted"/>
<reference evidence="2 3" key="1">
    <citation type="journal article" date="2020" name="Nature">
        <title>Six reference-quality genomes reveal evolution of bat adaptations.</title>
        <authorList>
            <person name="Jebb D."/>
            <person name="Huang Z."/>
            <person name="Pippel M."/>
            <person name="Hughes G.M."/>
            <person name="Lavrichenko K."/>
            <person name="Devanna P."/>
            <person name="Winkler S."/>
            <person name="Jermiin L.S."/>
            <person name="Skirmuntt E.C."/>
            <person name="Katzourakis A."/>
            <person name="Burkitt-Gray L."/>
            <person name="Ray D.A."/>
            <person name="Sullivan K.A.M."/>
            <person name="Roscito J.G."/>
            <person name="Kirilenko B.M."/>
            <person name="Davalos L.M."/>
            <person name="Corthals A.P."/>
            <person name="Power M.L."/>
            <person name="Jones G."/>
            <person name="Ransome R.D."/>
            <person name="Dechmann D.K.N."/>
            <person name="Locatelli A.G."/>
            <person name="Puechmaille S.J."/>
            <person name="Fedrigo O."/>
            <person name="Jarvis E.D."/>
            <person name="Hiller M."/>
            <person name="Vernes S.C."/>
            <person name="Myers E.W."/>
            <person name="Teeling E.C."/>
        </authorList>
    </citation>
    <scope>NUCLEOTIDE SEQUENCE [LARGE SCALE GENOMIC DNA]</scope>
    <source>
        <strain evidence="2">MPipKuh1</strain>
        <tissue evidence="2">Flight muscle</tissue>
    </source>
</reference>
<evidence type="ECO:0000256" key="1">
    <source>
        <dbReference type="SAM" id="MobiDB-lite"/>
    </source>
</evidence>
<accession>A0A7J8B272</accession>
<sequence length="140" mass="15122">MYMWPREVYVPVGKVCGCLLWVGQQYQGPCGCMDDCVAVPQDGKCGGELSLGQPVFPRPGSVPAVAQWFTALLFPGGNKMQDLRTTSIPNTPHVATKQIPFLNWAKIGYQGSCPGQKGRPGFPLASDKNEGANWRQLGPA</sequence>